<protein>
    <submittedName>
        <fullName evidence="2">Uncharacterized protein</fullName>
    </submittedName>
</protein>
<evidence type="ECO:0000313" key="3">
    <source>
        <dbReference type="Proteomes" id="UP000239203"/>
    </source>
</evidence>
<feature type="region of interest" description="Disordered" evidence="1">
    <location>
        <begin position="56"/>
        <end position="77"/>
    </location>
</feature>
<dbReference type="RefSeq" id="WP_104478112.1">
    <property type="nucleotide sequence ID" value="NZ_CP154825.1"/>
</dbReference>
<dbReference type="Proteomes" id="UP000239203">
    <property type="component" value="Unassembled WGS sequence"/>
</dbReference>
<organism evidence="2 3">
    <name type="scientific">Actinokineospora auranticolor</name>
    <dbReference type="NCBI Taxonomy" id="155976"/>
    <lineage>
        <taxon>Bacteria</taxon>
        <taxon>Bacillati</taxon>
        <taxon>Actinomycetota</taxon>
        <taxon>Actinomycetes</taxon>
        <taxon>Pseudonocardiales</taxon>
        <taxon>Pseudonocardiaceae</taxon>
        <taxon>Actinokineospora</taxon>
    </lineage>
</organism>
<proteinExistence type="predicted"/>
<name>A0A2S6GWW9_9PSEU</name>
<gene>
    <name evidence="2" type="ORF">CLV40_103308</name>
</gene>
<comment type="caution">
    <text evidence="2">The sequence shown here is derived from an EMBL/GenBank/DDBJ whole genome shotgun (WGS) entry which is preliminary data.</text>
</comment>
<dbReference type="EMBL" id="PTIX01000003">
    <property type="protein sequence ID" value="PPK69698.1"/>
    <property type="molecule type" value="Genomic_DNA"/>
</dbReference>
<accession>A0A2S6GWW9</accession>
<keyword evidence="3" id="KW-1185">Reference proteome</keyword>
<evidence type="ECO:0000313" key="2">
    <source>
        <dbReference type="EMBL" id="PPK69698.1"/>
    </source>
</evidence>
<dbReference type="AlphaFoldDB" id="A0A2S6GWW9"/>
<sequence length="219" mass="23049">MGWWNQPRDAGGRWTVKGGAGVTVTGAAIALAVANGTGGAATGAAVEAAGQAAVEQAGGQAARGNTRRARKSESDKSWRRMRLKQVREATEQAANCAVNSYGQVREFFLRNPCRSLERTLFTLAAPDGGTFVVSVSWVRMRGSGDTGDLRRLIDRDGTGSVKSIGFDLLEGQGVRFTGTPYRSRPKRDLLVVAEGAVVSGKPDPGLMRMAVDAAAELPG</sequence>
<dbReference type="OrthoDB" id="3470137at2"/>
<evidence type="ECO:0000256" key="1">
    <source>
        <dbReference type="SAM" id="MobiDB-lite"/>
    </source>
</evidence>
<reference evidence="2 3" key="1">
    <citation type="submission" date="2018-02" db="EMBL/GenBank/DDBJ databases">
        <title>Genomic Encyclopedia of Archaeal and Bacterial Type Strains, Phase II (KMG-II): from individual species to whole genera.</title>
        <authorList>
            <person name="Goeker M."/>
        </authorList>
    </citation>
    <scope>NUCLEOTIDE SEQUENCE [LARGE SCALE GENOMIC DNA]</scope>
    <source>
        <strain evidence="2 3">YU 961-1</strain>
    </source>
</reference>